<dbReference type="EMBL" id="KN847320">
    <property type="protein sequence ID" value="KIW53842.1"/>
    <property type="molecule type" value="Genomic_DNA"/>
</dbReference>
<organism evidence="1 2">
    <name type="scientific">Exophiala xenobiotica</name>
    <dbReference type="NCBI Taxonomy" id="348802"/>
    <lineage>
        <taxon>Eukaryota</taxon>
        <taxon>Fungi</taxon>
        <taxon>Dikarya</taxon>
        <taxon>Ascomycota</taxon>
        <taxon>Pezizomycotina</taxon>
        <taxon>Eurotiomycetes</taxon>
        <taxon>Chaetothyriomycetidae</taxon>
        <taxon>Chaetothyriales</taxon>
        <taxon>Herpotrichiellaceae</taxon>
        <taxon>Exophiala</taxon>
    </lineage>
</organism>
<dbReference type="Gene3D" id="2.60.40.3960">
    <property type="entry name" value="Velvet domain"/>
    <property type="match status" value="1"/>
</dbReference>
<accession>A0A0D2CUR7</accession>
<dbReference type="OrthoDB" id="5399926at2759"/>
<evidence type="ECO:0008006" key="3">
    <source>
        <dbReference type="Google" id="ProtNLM"/>
    </source>
</evidence>
<dbReference type="Proteomes" id="UP000054342">
    <property type="component" value="Unassembled WGS sequence"/>
</dbReference>
<reference evidence="1 2" key="1">
    <citation type="submission" date="2015-01" db="EMBL/GenBank/DDBJ databases">
        <title>The Genome Sequence of Exophiala xenobiotica CBS118157.</title>
        <authorList>
            <consortium name="The Broad Institute Genomics Platform"/>
            <person name="Cuomo C."/>
            <person name="de Hoog S."/>
            <person name="Gorbushina A."/>
            <person name="Stielow B."/>
            <person name="Teixiera M."/>
            <person name="Abouelleil A."/>
            <person name="Chapman S.B."/>
            <person name="Priest M."/>
            <person name="Young S.K."/>
            <person name="Wortman J."/>
            <person name="Nusbaum C."/>
            <person name="Birren B."/>
        </authorList>
    </citation>
    <scope>NUCLEOTIDE SEQUENCE [LARGE SCALE GENOMIC DNA]</scope>
    <source>
        <strain evidence="1 2">CBS 118157</strain>
    </source>
</reference>
<protein>
    <recommendedName>
        <fullName evidence="3">Velvet domain-containing protein</fullName>
    </recommendedName>
</protein>
<dbReference type="InterPro" id="IPR038491">
    <property type="entry name" value="Velvet_dom_sf"/>
</dbReference>
<evidence type="ECO:0000313" key="2">
    <source>
        <dbReference type="Proteomes" id="UP000054342"/>
    </source>
</evidence>
<proteinExistence type="predicted"/>
<dbReference type="GeneID" id="25328161"/>
<dbReference type="RefSeq" id="XP_013314426.1">
    <property type="nucleotide sequence ID" value="XM_013458972.1"/>
</dbReference>
<dbReference type="AlphaFoldDB" id="A0A0D2CUR7"/>
<evidence type="ECO:0000313" key="1">
    <source>
        <dbReference type="EMBL" id="KIW53842.1"/>
    </source>
</evidence>
<gene>
    <name evidence="1" type="ORF">PV05_06253</name>
</gene>
<keyword evidence="2" id="KW-1185">Reference proteome</keyword>
<name>A0A0D2CUR7_9EURO</name>
<sequence length="175" mass="18946">MELAIAPPPKIAAGVTLQIPIVVTFSTTTTPGDEKQESQGAHEPVVLPDLSGVWAIVSLTTPDMEQSLAPPRTDLLRGRTADSIHPINEEQDGERRTLAYATFSDIVITEPGQYRLKVNIIDMNSAFLGESEGAPTVLPCLHSEVFDVAEGIEHAICETKVQETLSRLRSIGVNF</sequence>
<dbReference type="HOGENOM" id="CLU_135135_0_0_1"/>